<dbReference type="EMBL" id="CM007647">
    <property type="protein sequence ID" value="ONM00132.1"/>
    <property type="molecule type" value="Genomic_DNA"/>
</dbReference>
<gene>
    <name evidence="1" type="ORF">ZEAMMB73_Zm00001d030075</name>
</gene>
<dbReference type="EMBL" id="CM007647">
    <property type="protein sequence ID" value="ONM00133.1"/>
    <property type="molecule type" value="Genomic_DNA"/>
</dbReference>
<accession>A0A317YCL9</accession>
<dbReference type="EMBL" id="CM007647">
    <property type="protein sequence ID" value="ONM00134.1"/>
    <property type="molecule type" value="Genomic_DNA"/>
</dbReference>
<proteinExistence type="predicted"/>
<sequence>MAKFLSHEKGIPICRLVSKQTKKSLATAIVPEGVYFDKHLRDALIKGLQRQIDMISQFKELKDQRWSDLQVASWPLKEIETGYAKQTYRMTCHTLGKNGCYITIFRPKQEKRVSVIHCEKEVDTESPSDVEILDTQQILRRGNYSMCLMIAK</sequence>
<protein>
    <submittedName>
        <fullName evidence="1">Uncharacterized protein</fullName>
    </submittedName>
</protein>
<reference evidence="1" key="1">
    <citation type="submission" date="2015-12" db="EMBL/GenBank/DDBJ databases">
        <title>Update maize B73 reference genome by single molecule sequencing technologies.</title>
        <authorList>
            <consortium name="Maize Genome Sequencing Project"/>
            <person name="Ware D."/>
        </authorList>
    </citation>
    <scope>NUCLEOTIDE SEQUENCE [LARGE SCALE GENOMIC DNA]</scope>
    <source>
        <tissue evidence="1">Seedling</tissue>
    </source>
</reference>
<dbReference type="AlphaFoldDB" id="A0A1D6K9G6"/>
<dbReference type="InParanoid" id="A0A1D6K9G6"/>
<accession>A0A1D6K9G6</accession>
<organism evidence="1">
    <name type="scientific">Zea mays</name>
    <name type="common">Maize</name>
    <dbReference type="NCBI Taxonomy" id="4577"/>
    <lineage>
        <taxon>Eukaryota</taxon>
        <taxon>Viridiplantae</taxon>
        <taxon>Streptophyta</taxon>
        <taxon>Embryophyta</taxon>
        <taxon>Tracheophyta</taxon>
        <taxon>Spermatophyta</taxon>
        <taxon>Magnoliopsida</taxon>
        <taxon>Liliopsida</taxon>
        <taxon>Poales</taxon>
        <taxon>Poaceae</taxon>
        <taxon>PACMAD clade</taxon>
        <taxon>Panicoideae</taxon>
        <taxon>Andropogonodae</taxon>
        <taxon>Andropogoneae</taxon>
        <taxon>Tripsacinae</taxon>
        <taxon>Zea</taxon>
    </lineage>
</organism>
<evidence type="ECO:0000313" key="1">
    <source>
        <dbReference type="EMBL" id="ONM00134.1"/>
    </source>
</evidence>
<name>A0A1D6K9G6_MAIZE</name>